<evidence type="ECO:0000313" key="4">
    <source>
        <dbReference type="EMBL" id="QFQ01448.1"/>
    </source>
</evidence>
<dbReference type="InterPro" id="IPR050923">
    <property type="entry name" value="Cell_Proc_Reg/RNA_Proc"/>
</dbReference>
<evidence type="ECO:0000259" key="3">
    <source>
        <dbReference type="PROSITE" id="PS50006"/>
    </source>
</evidence>
<evidence type="ECO:0000256" key="2">
    <source>
        <dbReference type="SAM" id="MobiDB-lite"/>
    </source>
</evidence>
<feature type="compositionally biased region" description="Low complexity" evidence="2">
    <location>
        <begin position="186"/>
        <end position="202"/>
    </location>
</feature>
<dbReference type="KEGG" id="cuo:CUROG_00205"/>
<dbReference type="SUPFAM" id="SSF49879">
    <property type="entry name" value="SMAD/FHA domain"/>
    <property type="match status" value="1"/>
</dbReference>
<dbReference type="Gene3D" id="3.30.2320.60">
    <property type="entry name" value="FhaA, phosphopeptide-binding domain (DUF3662)"/>
    <property type="match status" value="1"/>
</dbReference>
<dbReference type="EMBL" id="CP045032">
    <property type="protein sequence ID" value="QFQ01448.1"/>
    <property type="molecule type" value="Genomic_DNA"/>
</dbReference>
<evidence type="ECO:0000313" key="5">
    <source>
        <dbReference type="Proteomes" id="UP000326711"/>
    </source>
</evidence>
<feature type="region of interest" description="Disordered" evidence="2">
    <location>
        <begin position="121"/>
        <end position="270"/>
    </location>
</feature>
<feature type="compositionally biased region" description="Low complexity" evidence="2">
    <location>
        <begin position="131"/>
        <end position="150"/>
    </location>
</feature>
<dbReference type="InterPro" id="IPR008984">
    <property type="entry name" value="SMAD_FHA_dom_sf"/>
</dbReference>
<gene>
    <name evidence="4" type="primary">fhaA</name>
    <name evidence="4" type="ORF">CUROG_00205</name>
</gene>
<dbReference type="SMART" id="SM00240">
    <property type="entry name" value="FHA"/>
    <property type="match status" value="1"/>
</dbReference>
<feature type="compositionally biased region" description="Polar residues" evidence="2">
    <location>
        <begin position="168"/>
        <end position="177"/>
    </location>
</feature>
<dbReference type="RefSeq" id="WP_151901962.1">
    <property type="nucleotide sequence ID" value="NZ_CP045032.1"/>
</dbReference>
<keyword evidence="5" id="KW-1185">Reference proteome</keyword>
<keyword evidence="1" id="KW-0597">Phosphoprotein</keyword>
<sequence length="389" mass="42032">MDLFGRFRKLDSSLQRGLDNGFARVFGGEVVPAEIDELLKQQAESSVMMDPDGNRWAPCHFMVNVSQRDYDSLVQKHPDLAEDLSDRLQRFIRNSGWRTNASVQVHMDTDANLHTGQLKANSLFNAPPAPRAESSGSPSSSSDANPGLSSVVQEAPGSERSHDYSQADYGQSRSATSGADADPQEASAPGTAGASGAAAAGTFTNEWNRHPGEDAYQSSQQDSYPQYSQQAQQPQQNPEANASYPQSAQPQGAQPGSEQNPNSYPQSYPGTEVMAQNVYSEDPITGASGDHNEAQTQVTLILRDGSDRRYELREGSNLIGRGNGVDLRIPDTGVSRQHAEIAWDGYDAVLTDLQSTNGTSVNETPIENWLLADGDIIVMGHSEIEVQFG</sequence>
<dbReference type="Pfam" id="PF00498">
    <property type="entry name" value="FHA"/>
    <property type="match status" value="1"/>
</dbReference>
<accession>A0A5J6Z306</accession>
<dbReference type="OrthoDB" id="151099at2"/>
<name>A0A5J6Z306_9CORY</name>
<dbReference type="PROSITE" id="PS50006">
    <property type="entry name" value="FHA_DOMAIN"/>
    <property type="match status" value="1"/>
</dbReference>
<proteinExistence type="predicted"/>
<feature type="compositionally biased region" description="Polar residues" evidence="2">
    <location>
        <begin position="258"/>
        <end position="269"/>
    </location>
</feature>
<dbReference type="AlphaFoldDB" id="A0A5J6Z306"/>
<dbReference type="PANTHER" id="PTHR23308">
    <property type="entry name" value="NUCLEAR INHIBITOR OF PROTEIN PHOSPHATASE-1"/>
    <property type="match status" value="1"/>
</dbReference>
<feature type="compositionally biased region" description="Low complexity" evidence="2">
    <location>
        <begin position="214"/>
        <end position="257"/>
    </location>
</feature>
<dbReference type="Proteomes" id="UP000326711">
    <property type="component" value="Chromosome"/>
</dbReference>
<dbReference type="InterPro" id="IPR042287">
    <property type="entry name" value="FhaA_N_sf"/>
</dbReference>
<dbReference type="InterPro" id="IPR000253">
    <property type="entry name" value="FHA_dom"/>
</dbReference>
<dbReference type="Gene3D" id="2.60.200.20">
    <property type="match status" value="1"/>
</dbReference>
<reference evidence="5" key="1">
    <citation type="submission" date="2019-10" db="EMBL/GenBank/DDBJ databases">
        <title>Complete genome sequence of Corynebacterium urogenitalis DSM 108747, isolated from the genital tract of a cow.</title>
        <authorList>
            <person name="Ruckert C."/>
            <person name="Ballas P."/>
            <person name="Wagener K."/>
            <person name="Drillich M."/>
            <person name="Kaempfer P."/>
            <person name="Busse H.-J."/>
            <person name="Ehling-Schulz M."/>
        </authorList>
    </citation>
    <scope>NUCLEOTIDE SEQUENCE [LARGE SCALE GENOMIC DNA]</scope>
    <source>
        <strain evidence="5">LMM 1652</strain>
    </source>
</reference>
<organism evidence="4 5">
    <name type="scientific">Corynebacterium urogenitale</name>
    <dbReference type="NCBI Taxonomy" id="2487892"/>
    <lineage>
        <taxon>Bacteria</taxon>
        <taxon>Bacillati</taxon>
        <taxon>Actinomycetota</taxon>
        <taxon>Actinomycetes</taxon>
        <taxon>Mycobacteriales</taxon>
        <taxon>Corynebacteriaceae</taxon>
        <taxon>Corynebacterium</taxon>
    </lineage>
</organism>
<dbReference type="InterPro" id="IPR022128">
    <property type="entry name" value="FhaA_N"/>
</dbReference>
<dbReference type="Pfam" id="PF12401">
    <property type="entry name" value="FhaA_N"/>
    <property type="match status" value="1"/>
</dbReference>
<dbReference type="CDD" id="cd22668">
    <property type="entry name" value="FHA_FhaA-like"/>
    <property type="match status" value="1"/>
</dbReference>
<protein>
    <submittedName>
        <fullName evidence="4">FHA domain-containing protein FhaA</fullName>
    </submittedName>
</protein>
<evidence type="ECO:0000256" key="1">
    <source>
        <dbReference type="ARBA" id="ARBA00022553"/>
    </source>
</evidence>
<feature type="domain" description="FHA" evidence="3">
    <location>
        <begin position="317"/>
        <end position="366"/>
    </location>
</feature>